<accession>A0A0K2UJP1</accession>
<dbReference type="EMBL" id="HACA01020924">
    <property type="protein sequence ID" value="CDW38285.1"/>
    <property type="molecule type" value="Transcribed_RNA"/>
</dbReference>
<sequence length="65" mass="7768">MPQESFLLLNHTQHQMGDRSLIPFDDVIQNVCRKHNNPYNKSKCWTLEIHIENKFAYLQLLPIFV</sequence>
<name>A0A0K2UJP1_LEPSM</name>
<protein>
    <submittedName>
        <fullName evidence="1">Uncharacterized protein</fullName>
    </submittedName>
</protein>
<dbReference type="AlphaFoldDB" id="A0A0K2UJP1"/>
<proteinExistence type="predicted"/>
<organism evidence="1">
    <name type="scientific">Lepeophtheirus salmonis</name>
    <name type="common">Salmon louse</name>
    <name type="synonym">Caligus salmonis</name>
    <dbReference type="NCBI Taxonomy" id="72036"/>
    <lineage>
        <taxon>Eukaryota</taxon>
        <taxon>Metazoa</taxon>
        <taxon>Ecdysozoa</taxon>
        <taxon>Arthropoda</taxon>
        <taxon>Crustacea</taxon>
        <taxon>Multicrustacea</taxon>
        <taxon>Hexanauplia</taxon>
        <taxon>Copepoda</taxon>
        <taxon>Siphonostomatoida</taxon>
        <taxon>Caligidae</taxon>
        <taxon>Lepeophtheirus</taxon>
    </lineage>
</organism>
<evidence type="ECO:0000313" key="1">
    <source>
        <dbReference type="EMBL" id="CDW38285.1"/>
    </source>
</evidence>
<reference evidence="1" key="1">
    <citation type="submission" date="2014-05" db="EMBL/GenBank/DDBJ databases">
        <authorList>
            <person name="Chronopoulou M."/>
        </authorList>
    </citation>
    <scope>NUCLEOTIDE SEQUENCE</scope>
    <source>
        <tissue evidence="1">Whole organism</tissue>
    </source>
</reference>